<evidence type="ECO:0000313" key="3">
    <source>
        <dbReference type="Proteomes" id="UP000236291"/>
    </source>
</evidence>
<dbReference type="GO" id="GO:0008483">
    <property type="term" value="F:transaminase activity"/>
    <property type="evidence" value="ECO:0007669"/>
    <property type="project" value="UniProtKB-KW"/>
</dbReference>
<accession>A0A2K3KQK2</accession>
<reference evidence="2 3" key="2">
    <citation type="journal article" date="2017" name="Front. Plant Sci.">
        <title>Gene Classification and Mining of Molecular Markers Useful in Red Clover (Trifolium pratense) Breeding.</title>
        <authorList>
            <person name="Istvanek J."/>
            <person name="Dluhosova J."/>
            <person name="Dluhos P."/>
            <person name="Patkova L."/>
            <person name="Nedelnik J."/>
            <person name="Repkova J."/>
        </authorList>
    </citation>
    <scope>NUCLEOTIDE SEQUENCE [LARGE SCALE GENOMIC DNA]</scope>
    <source>
        <strain evidence="3">cv. Tatra</strain>
        <tissue evidence="2">Young leaves</tissue>
    </source>
</reference>
<dbReference type="EMBL" id="ASHM01105730">
    <property type="protein sequence ID" value="PNX68562.1"/>
    <property type="molecule type" value="Genomic_DNA"/>
</dbReference>
<name>A0A2K3KQK2_TRIPR</name>
<keyword evidence="2" id="KW-0808">Transferase</keyword>
<dbReference type="AlphaFoldDB" id="A0A2K3KQK2"/>
<dbReference type="STRING" id="57577.A0A2K3KQK2"/>
<dbReference type="GO" id="GO:0019752">
    <property type="term" value="P:carboxylic acid metabolic process"/>
    <property type="evidence" value="ECO:0007669"/>
    <property type="project" value="TreeGrafter"/>
</dbReference>
<dbReference type="InterPro" id="IPR027417">
    <property type="entry name" value="P-loop_NTPase"/>
</dbReference>
<dbReference type="Proteomes" id="UP000236291">
    <property type="component" value="Unassembled WGS sequence"/>
</dbReference>
<dbReference type="InterPro" id="IPR050571">
    <property type="entry name" value="Class-IV_PLP-Dep_Aminotrnsfr"/>
</dbReference>
<evidence type="ECO:0000313" key="2">
    <source>
        <dbReference type="EMBL" id="PNX68562.1"/>
    </source>
</evidence>
<reference evidence="2 3" key="1">
    <citation type="journal article" date="2014" name="Am. J. Bot.">
        <title>Genome assembly and annotation for red clover (Trifolium pratense; Fabaceae).</title>
        <authorList>
            <person name="Istvanek J."/>
            <person name="Jaros M."/>
            <person name="Krenek A."/>
            <person name="Repkova J."/>
        </authorList>
    </citation>
    <scope>NUCLEOTIDE SEQUENCE [LARGE SCALE GENOMIC DNA]</scope>
    <source>
        <strain evidence="3">cv. Tatra</strain>
        <tissue evidence="2">Young leaves</tissue>
    </source>
</reference>
<keyword evidence="2" id="KW-0032">Aminotransferase</keyword>
<evidence type="ECO:0000256" key="1">
    <source>
        <dbReference type="ARBA" id="ARBA00009320"/>
    </source>
</evidence>
<gene>
    <name evidence="2" type="ORF">L195_g056237</name>
</gene>
<dbReference type="Gene3D" id="3.40.50.300">
    <property type="entry name" value="P-loop containing nucleotide triphosphate hydrolases"/>
    <property type="match status" value="1"/>
</dbReference>
<sequence>PSFGKVVPPSFFELGLLELVQIYNELCDIGKPPPVIDAEELQKDPEATLRGLCNDLEIPFQPSMLRFDIFEDV</sequence>
<dbReference type="PANTHER" id="PTHR42743">
    <property type="entry name" value="AMINO-ACID AMINOTRANSFERASE"/>
    <property type="match status" value="1"/>
</dbReference>
<comment type="similarity">
    <text evidence="1">Belongs to the class-IV pyridoxal-phosphate-dependent aminotransferase family.</text>
</comment>
<dbReference type="SUPFAM" id="SSF52540">
    <property type="entry name" value="P-loop containing nucleoside triphosphate hydrolases"/>
    <property type="match status" value="1"/>
</dbReference>
<organism evidence="2 3">
    <name type="scientific">Trifolium pratense</name>
    <name type="common">Red clover</name>
    <dbReference type="NCBI Taxonomy" id="57577"/>
    <lineage>
        <taxon>Eukaryota</taxon>
        <taxon>Viridiplantae</taxon>
        <taxon>Streptophyta</taxon>
        <taxon>Embryophyta</taxon>
        <taxon>Tracheophyta</taxon>
        <taxon>Spermatophyta</taxon>
        <taxon>Magnoliopsida</taxon>
        <taxon>eudicotyledons</taxon>
        <taxon>Gunneridae</taxon>
        <taxon>Pentapetalae</taxon>
        <taxon>rosids</taxon>
        <taxon>fabids</taxon>
        <taxon>Fabales</taxon>
        <taxon>Fabaceae</taxon>
        <taxon>Papilionoideae</taxon>
        <taxon>50 kb inversion clade</taxon>
        <taxon>NPAAA clade</taxon>
        <taxon>Hologalegina</taxon>
        <taxon>IRL clade</taxon>
        <taxon>Trifolieae</taxon>
        <taxon>Trifolium</taxon>
    </lineage>
</organism>
<feature type="non-terminal residue" evidence="2">
    <location>
        <position position="1"/>
    </location>
</feature>
<comment type="caution">
    <text evidence="2">The sequence shown here is derived from an EMBL/GenBank/DDBJ whole genome shotgun (WGS) entry which is preliminary data.</text>
</comment>
<proteinExistence type="inferred from homology"/>
<dbReference type="ExpressionAtlas" id="A0A2K3KQK2">
    <property type="expression patterns" value="baseline"/>
</dbReference>
<dbReference type="PANTHER" id="PTHR42743:SF11">
    <property type="entry name" value="AMINODEOXYCHORISMATE LYASE"/>
    <property type="match status" value="1"/>
</dbReference>
<protein>
    <submittedName>
        <fullName evidence="2">Branched-chain-amino-acid aminotransferase-like protein 2-like</fullName>
    </submittedName>
</protein>